<dbReference type="GO" id="GO:0047560">
    <property type="term" value="F:3-dehydrosphinganine reductase activity"/>
    <property type="evidence" value="ECO:0007669"/>
    <property type="project" value="TreeGrafter"/>
</dbReference>
<dbReference type="PRINTS" id="PR00081">
    <property type="entry name" value="GDHRDH"/>
</dbReference>
<dbReference type="GO" id="GO:0016020">
    <property type="term" value="C:membrane"/>
    <property type="evidence" value="ECO:0007669"/>
    <property type="project" value="GOC"/>
</dbReference>
<dbReference type="GO" id="GO:0006666">
    <property type="term" value="P:3-keto-sphinganine metabolic process"/>
    <property type="evidence" value="ECO:0007669"/>
    <property type="project" value="TreeGrafter"/>
</dbReference>
<sequence length="110" mass="11885">MKQDHPGYPIITGGSSGIGFAIAERLVGFGWNLSLIARTLPRLDEVRQALERLRVRDDQVVHAVAADVSNETQANNAIDDALARLGTPGLLITCAGMAHPGYFWERAESS</sequence>
<dbReference type="EMBL" id="CAADFD010000137">
    <property type="protein sequence ID" value="VFJ67896.1"/>
    <property type="molecule type" value="Genomic_DNA"/>
</dbReference>
<dbReference type="Pfam" id="PF00106">
    <property type="entry name" value="adh_short"/>
    <property type="match status" value="1"/>
</dbReference>
<dbReference type="InterPro" id="IPR002347">
    <property type="entry name" value="SDR_fam"/>
</dbReference>
<dbReference type="PANTHER" id="PTHR43550">
    <property type="entry name" value="3-KETODIHYDROSPHINGOSINE REDUCTASE"/>
    <property type="match status" value="1"/>
</dbReference>
<dbReference type="EMBL" id="CAADEW010000016">
    <property type="protein sequence ID" value="VFJ47545.1"/>
    <property type="molecule type" value="Genomic_DNA"/>
</dbReference>
<proteinExistence type="predicted"/>
<dbReference type="SUPFAM" id="SSF51735">
    <property type="entry name" value="NAD(P)-binding Rossmann-fold domains"/>
    <property type="match status" value="1"/>
</dbReference>
<dbReference type="GO" id="GO:0030148">
    <property type="term" value="P:sphingolipid biosynthetic process"/>
    <property type="evidence" value="ECO:0007669"/>
    <property type="project" value="TreeGrafter"/>
</dbReference>
<dbReference type="PANTHER" id="PTHR43550:SF3">
    <property type="entry name" value="3-KETODIHYDROSPHINGOSINE REDUCTASE"/>
    <property type="match status" value="1"/>
</dbReference>
<protein>
    <submittedName>
        <fullName evidence="2">3-dehydrosphinganine reductase</fullName>
    </submittedName>
</protein>
<reference evidence="2" key="1">
    <citation type="submission" date="2019-02" db="EMBL/GenBank/DDBJ databases">
        <authorList>
            <person name="Gruber-Vodicka R. H."/>
            <person name="Seah K. B. B."/>
        </authorList>
    </citation>
    <scope>NUCLEOTIDE SEQUENCE</scope>
    <source>
        <strain evidence="2">BECK_BZ106</strain>
        <strain evidence="1">BECK_BZ15</strain>
    </source>
</reference>
<evidence type="ECO:0000313" key="1">
    <source>
        <dbReference type="EMBL" id="VFJ47545.1"/>
    </source>
</evidence>
<dbReference type="InterPro" id="IPR036291">
    <property type="entry name" value="NAD(P)-bd_dom_sf"/>
</dbReference>
<dbReference type="AlphaFoldDB" id="A0A450TK87"/>
<organism evidence="2">
    <name type="scientific">Candidatus Kentrum sp. FW</name>
    <dbReference type="NCBI Taxonomy" id="2126338"/>
    <lineage>
        <taxon>Bacteria</taxon>
        <taxon>Pseudomonadati</taxon>
        <taxon>Pseudomonadota</taxon>
        <taxon>Gammaproteobacteria</taxon>
        <taxon>Candidatus Kentrum</taxon>
    </lineage>
</organism>
<dbReference type="Gene3D" id="3.40.50.720">
    <property type="entry name" value="NAD(P)-binding Rossmann-like Domain"/>
    <property type="match status" value="1"/>
</dbReference>
<name>A0A450TK87_9GAMM</name>
<accession>A0A450TK87</accession>
<gene>
    <name evidence="1" type="ORF">BECKFW1821A_GA0114235_101649</name>
    <name evidence="2" type="ORF">BECKFW1821B_GA0114236_11372</name>
</gene>
<evidence type="ECO:0000313" key="2">
    <source>
        <dbReference type="EMBL" id="VFJ67896.1"/>
    </source>
</evidence>